<dbReference type="EMBL" id="CAMAPF010000926">
    <property type="protein sequence ID" value="CAH9122624.1"/>
    <property type="molecule type" value="Genomic_DNA"/>
</dbReference>
<reference evidence="2" key="1">
    <citation type="submission" date="2022-07" db="EMBL/GenBank/DDBJ databases">
        <authorList>
            <person name="Macas J."/>
            <person name="Novak P."/>
            <person name="Neumann P."/>
        </authorList>
    </citation>
    <scope>NUCLEOTIDE SEQUENCE</scope>
</reference>
<name>A0AAV0EFP8_9ASTE</name>
<keyword evidence="3" id="KW-1185">Reference proteome</keyword>
<dbReference type="SUPFAM" id="SSF47095">
    <property type="entry name" value="HMG-box"/>
    <property type="match status" value="1"/>
</dbReference>
<evidence type="ECO:0000313" key="2">
    <source>
        <dbReference type="EMBL" id="CAH9122624.1"/>
    </source>
</evidence>
<dbReference type="InterPro" id="IPR036910">
    <property type="entry name" value="HMG_box_dom_sf"/>
</dbReference>
<proteinExistence type="predicted"/>
<sequence length="42" mass="5005">MSDSDKAPYKAKEDKRKREYEKTMEAYNKKEIVAPVEEHESD</sequence>
<comment type="caution">
    <text evidence="2">The sequence shown here is derived from an EMBL/GenBank/DDBJ whole genome shotgun (WGS) entry which is preliminary data.</text>
</comment>
<gene>
    <name evidence="2" type="ORF">CEPIT_LOCUS24603</name>
</gene>
<protein>
    <submittedName>
        <fullName evidence="2">Uncharacterized protein</fullName>
    </submittedName>
</protein>
<evidence type="ECO:0000256" key="1">
    <source>
        <dbReference type="SAM" id="MobiDB-lite"/>
    </source>
</evidence>
<dbReference type="Gene3D" id="1.10.30.10">
    <property type="entry name" value="High mobility group box domain"/>
    <property type="match status" value="1"/>
</dbReference>
<organism evidence="2 3">
    <name type="scientific">Cuscuta epithymum</name>
    <dbReference type="NCBI Taxonomy" id="186058"/>
    <lineage>
        <taxon>Eukaryota</taxon>
        <taxon>Viridiplantae</taxon>
        <taxon>Streptophyta</taxon>
        <taxon>Embryophyta</taxon>
        <taxon>Tracheophyta</taxon>
        <taxon>Spermatophyta</taxon>
        <taxon>Magnoliopsida</taxon>
        <taxon>eudicotyledons</taxon>
        <taxon>Gunneridae</taxon>
        <taxon>Pentapetalae</taxon>
        <taxon>asterids</taxon>
        <taxon>lamiids</taxon>
        <taxon>Solanales</taxon>
        <taxon>Convolvulaceae</taxon>
        <taxon>Cuscuteae</taxon>
        <taxon>Cuscuta</taxon>
        <taxon>Cuscuta subgen. Cuscuta</taxon>
    </lineage>
</organism>
<accession>A0AAV0EFP8</accession>
<dbReference type="Proteomes" id="UP001152523">
    <property type="component" value="Unassembled WGS sequence"/>
</dbReference>
<evidence type="ECO:0000313" key="3">
    <source>
        <dbReference type="Proteomes" id="UP001152523"/>
    </source>
</evidence>
<dbReference type="AlphaFoldDB" id="A0AAV0EFP8"/>
<feature type="region of interest" description="Disordered" evidence="1">
    <location>
        <begin position="1"/>
        <end position="22"/>
    </location>
</feature>